<feature type="transmembrane region" description="Helical" evidence="1">
    <location>
        <begin position="38"/>
        <end position="57"/>
    </location>
</feature>
<evidence type="ECO:0000256" key="1">
    <source>
        <dbReference type="SAM" id="Phobius"/>
    </source>
</evidence>
<organism evidence="2 3">
    <name type="scientific">Ligilactobacillus salivarius</name>
    <dbReference type="NCBI Taxonomy" id="1624"/>
    <lineage>
        <taxon>Bacteria</taxon>
        <taxon>Bacillati</taxon>
        <taxon>Bacillota</taxon>
        <taxon>Bacilli</taxon>
        <taxon>Lactobacillales</taxon>
        <taxon>Lactobacillaceae</taxon>
        <taxon>Ligilactobacillus</taxon>
    </lineage>
</organism>
<keyword evidence="1" id="KW-1133">Transmembrane helix</keyword>
<protein>
    <submittedName>
        <fullName evidence="2">Uncharacterized protein</fullName>
    </submittedName>
</protein>
<keyword evidence="1" id="KW-0812">Transmembrane</keyword>
<accession>A0A1V9RBK8</accession>
<comment type="caution">
    <text evidence="2">The sequence shown here is derived from an EMBL/GenBank/DDBJ whole genome shotgun (WGS) entry which is preliminary data.</text>
</comment>
<evidence type="ECO:0000313" key="2">
    <source>
        <dbReference type="EMBL" id="OQQ90530.1"/>
    </source>
</evidence>
<keyword evidence="1" id="KW-0472">Membrane</keyword>
<name>A0A1V9RBK8_9LACO</name>
<dbReference type="EMBL" id="NBEF01000017">
    <property type="protein sequence ID" value="OQQ90530.1"/>
    <property type="molecule type" value="Genomic_DNA"/>
</dbReference>
<reference evidence="2 3" key="1">
    <citation type="submission" date="2017-03" db="EMBL/GenBank/DDBJ databases">
        <title>Phylogenomics and comparative genomics of Lactobacillus salivarius, a mammalian gut commensal.</title>
        <authorList>
            <person name="Harris H.M."/>
        </authorList>
    </citation>
    <scope>NUCLEOTIDE SEQUENCE [LARGE SCALE GENOMIC DNA]</scope>
    <source>
        <strain evidence="2 3">JCM 1047</strain>
    </source>
</reference>
<gene>
    <name evidence="2" type="ORF">B6U56_04390</name>
</gene>
<dbReference type="AlphaFoldDB" id="A0A1V9RBK8"/>
<evidence type="ECO:0000313" key="3">
    <source>
        <dbReference type="Proteomes" id="UP000192575"/>
    </source>
</evidence>
<proteinExistence type="predicted"/>
<dbReference type="Proteomes" id="UP000192575">
    <property type="component" value="Unassembled WGS sequence"/>
</dbReference>
<sequence>MKKYKIYIRKSLKKDIVHSVLLVLFIFLFLVGSSFHNYIVNIFLFLLYFAELTYIITHMNSN</sequence>
<feature type="transmembrane region" description="Helical" evidence="1">
    <location>
        <begin position="12"/>
        <end position="32"/>
    </location>
</feature>